<dbReference type="PROSITE" id="PS50261">
    <property type="entry name" value="G_PROTEIN_RECEP_F2_4"/>
    <property type="match status" value="1"/>
</dbReference>
<dbReference type="PROSITE" id="PS50221">
    <property type="entry name" value="GAIN_B"/>
    <property type="match status" value="1"/>
</dbReference>
<dbReference type="Proteomes" id="UP000515156">
    <property type="component" value="Chromosome 3"/>
</dbReference>
<keyword evidence="9" id="KW-0732">Signal</keyword>
<gene>
    <name evidence="13" type="primary">ADGRF4</name>
</gene>
<feature type="domain" description="G-protein coupled receptors family 2 profile 2" evidence="11">
    <location>
        <begin position="372"/>
        <end position="631"/>
    </location>
</feature>
<dbReference type="PRINTS" id="PR00249">
    <property type="entry name" value="GPCRSECRETIN"/>
</dbReference>
<dbReference type="InterPro" id="IPR057244">
    <property type="entry name" value="GAIN_B"/>
</dbReference>
<feature type="transmembrane region" description="Helical" evidence="8">
    <location>
        <begin position="371"/>
        <end position="393"/>
    </location>
</feature>
<dbReference type="OrthoDB" id="10040049at2759"/>
<evidence type="ECO:0000256" key="4">
    <source>
        <dbReference type="ARBA" id="ARBA00022989"/>
    </source>
</evidence>
<evidence type="ECO:0000256" key="3">
    <source>
        <dbReference type="ARBA" id="ARBA00022692"/>
    </source>
</evidence>
<dbReference type="GO" id="GO:0007189">
    <property type="term" value="P:adenylate cyclase-activating G protein-coupled receptor signaling pathway"/>
    <property type="evidence" value="ECO:0007669"/>
    <property type="project" value="TreeGrafter"/>
</dbReference>
<feature type="signal peptide" evidence="9">
    <location>
        <begin position="1"/>
        <end position="24"/>
    </location>
</feature>
<keyword evidence="6" id="KW-1015">Disulfide bond</keyword>
<evidence type="ECO:0000313" key="12">
    <source>
        <dbReference type="Proteomes" id="UP000515156"/>
    </source>
</evidence>
<evidence type="ECO:0000256" key="5">
    <source>
        <dbReference type="ARBA" id="ARBA00023136"/>
    </source>
</evidence>
<evidence type="ECO:0000256" key="6">
    <source>
        <dbReference type="ARBA" id="ARBA00023157"/>
    </source>
</evidence>
<keyword evidence="13" id="KW-0675">Receptor</keyword>
<dbReference type="Pfam" id="PF01825">
    <property type="entry name" value="GPS"/>
    <property type="match status" value="1"/>
</dbReference>
<dbReference type="PANTHER" id="PTHR45813">
    <property type="entry name" value="IG-LIKE DOMAIN-CONTAINING PROTEIN"/>
    <property type="match status" value="1"/>
</dbReference>
<dbReference type="InterPro" id="IPR046338">
    <property type="entry name" value="GAIN_dom_sf"/>
</dbReference>
<keyword evidence="5 8" id="KW-0472">Membrane</keyword>
<dbReference type="GO" id="GO:0007166">
    <property type="term" value="P:cell surface receptor signaling pathway"/>
    <property type="evidence" value="ECO:0007669"/>
    <property type="project" value="InterPro"/>
</dbReference>
<name>A0A6P7XNE9_9AMPH</name>
<reference evidence="13" key="1">
    <citation type="submission" date="2025-08" db="UniProtKB">
        <authorList>
            <consortium name="RefSeq"/>
        </authorList>
    </citation>
    <scope>IDENTIFICATION</scope>
</reference>
<sequence>MTCLGKSLNLVIFCIFINFFPVSSQFIDEKCGEDFGDCVPGKTSCKKCGQGFSGTMKAECDSGKRWIPVQETCVSRDMQRLLQVLSSRPTLPYVLVNYESESLVNTGLSVVDLTHPSEDDCTPFSISCAANMVKMQETTAGNIASIVTILNLLRNSSDNSTKNKMKYYGEIANHILNKSAVNNWSFIPNSIGNSSALLQYVNEFASTVDDSSISVTEDFVHVKGFKVNQQIKNIDFNFSVWLNGTEFTGSVSMLKEDLKKLPINSPAVAIAYTTIGEILSNQLQNRSLNGFVISVALNTSSSKLSLTFQKKTKSNANAKCVGWDREEKNWKSGPCSMDKESYDMATCRCNHSKRFTSFSILMSHQTVETAALNYISFVGIGISICSLLVCLTIEGLLWRHITKTEISYMRHLSIVNIAISLLIADAWFIVGAVLYQKDTEESDACIAATFFIHLFYLSLFFWMLVLALLISYRVLMVFHNMRKSSLIYLAFAIGYGCPLIISVITLVATITQPNKPYVRKDGCWLNWTESKALLAFVIPAFLIITLNFIIVLAVIVVLVRQMVGENPRTNERSIIVQVIRCVAILTPLLGLTWGFGIATIIENSSLAFHYIFTVLNAFQGFFILVFGTLIDKQVREALTTALTSPKLITFLTKNTSNGPVSS</sequence>
<evidence type="ECO:0000313" key="13">
    <source>
        <dbReference type="RefSeq" id="XP_030054651.1"/>
    </source>
</evidence>
<evidence type="ECO:0000256" key="7">
    <source>
        <dbReference type="ARBA" id="ARBA00023180"/>
    </source>
</evidence>
<dbReference type="InterPro" id="IPR051587">
    <property type="entry name" value="Adhesion_GPCR"/>
</dbReference>
<feature type="transmembrane region" description="Helical" evidence="8">
    <location>
        <begin position="532"/>
        <end position="558"/>
    </location>
</feature>
<evidence type="ECO:0000256" key="1">
    <source>
        <dbReference type="ARBA" id="ARBA00004141"/>
    </source>
</evidence>
<dbReference type="GeneID" id="115467098"/>
<accession>A0A6P7XNE9</accession>
<evidence type="ECO:0000256" key="9">
    <source>
        <dbReference type="SAM" id="SignalP"/>
    </source>
</evidence>
<dbReference type="InterPro" id="IPR000203">
    <property type="entry name" value="GPS"/>
</dbReference>
<dbReference type="RefSeq" id="XP_030054651.1">
    <property type="nucleotide sequence ID" value="XM_030198791.1"/>
</dbReference>
<feature type="transmembrane region" description="Helical" evidence="8">
    <location>
        <begin position="607"/>
        <end position="630"/>
    </location>
</feature>
<feature type="chain" id="PRO_5028356010" evidence="9">
    <location>
        <begin position="25"/>
        <end position="662"/>
    </location>
</feature>
<evidence type="ECO:0000256" key="8">
    <source>
        <dbReference type="SAM" id="Phobius"/>
    </source>
</evidence>
<comment type="similarity">
    <text evidence="2">Belongs to the G-protein coupled receptor 2 family. Adhesion G-protein coupled receptor (ADGR) subfamily.</text>
</comment>
<feature type="transmembrane region" description="Helical" evidence="8">
    <location>
        <begin position="414"/>
        <end position="435"/>
    </location>
</feature>
<feature type="transmembrane region" description="Helical" evidence="8">
    <location>
        <begin position="578"/>
        <end position="601"/>
    </location>
</feature>
<dbReference type="Gene3D" id="2.60.220.50">
    <property type="match status" value="1"/>
</dbReference>
<dbReference type="Pfam" id="PF00002">
    <property type="entry name" value="7tm_2"/>
    <property type="match status" value="1"/>
</dbReference>
<dbReference type="GO" id="GO:0004930">
    <property type="term" value="F:G protein-coupled receptor activity"/>
    <property type="evidence" value="ECO:0007669"/>
    <property type="project" value="InterPro"/>
</dbReference>
<evidence type="ECO:0000256" key="2">
    <source>
        <dbReference type="ARBA" id="ARBA00007343"/>
    </source>
</evidence>
<feature type="transmembrane region" description="Helical" evidence="8">
    <location>
        <begin position="455"/>
        <end position="475"/>
    </location>
</feature>
<comment type="subcellular location">
    <subcellularLocation>
        <location evidence="1">Membrane</location>
        <topology evidence="1">Multi-pass membrane protein</topology>
    </subcellularLocation>
</comment>
<feature type="domain" description="GAIN-B" evidence="10">
    <location>
        <begin position="230"/>
        <end position="368"/>
    </location>
</feature>
<evidence type="ECO:0000259" key="11">
    <source>
        <dbReference type="PROSITE" id="PS50261"/>
    </source>
</evidence>
<dbReference type="CTD" id="221393"/>
<protein>
    <submittedName>
        <fullName evidence="13">Adhesion G protein-coupled receptor F4</fullName>
    </submittedName>
</protein>
<keyword evidence="7" id="KW-0325">Glycoprotein</keyword>
<dbReference type="PANTHER" id="PTHR45813:SF1">
    <property type="entry name" value="ADHESION G PROTEIN-COUPLED RECEPTOR F4"/>
    <property type="match status" value="1"/>
</dbReference>
<feature type="transmembrane region" description="Helical" evidence="8">
    <location>
        <begin position="487"/>
        <end position="512"/>
    </location>
</feature>
<dbReference type="KEGG" id="muo:115467098"/>
<dbReference type="FunFam" id="1.20.1070.10:FF:000058">
    <property type="entry name" value="Adhesion G protein-coupled receptor F5"/>
    <property type="match status" value="1"/>
</dbReference>
<dbReference type="AlphaFoldDB" id="A0A6P7XNE9"/>
<dbReference type="InterPro" id="IPR000832">
    <property type="entry name" value="GPCR_2_secretin-like"/>
</dbReference>
<proteinExistence type="inferred from homology"/>
<dbReference type="InParanoid" id="A0A6P7XNE9"/>
<dbReference type="GO" id="GO:0016020">
    <property type="term" value="C:membrane"/>
    <property type="evidence" value="ECO:0007669"/>
    <property type="project" value="UniProtKB-SubCell"/>
</dbReference>
<dbReference type="SMART" id="SM00303">
    <property type="entry name" value="GPS"/>
    <property type="match status" value="1"/>
</dbReference>
<keyword evidence="12" id="KW-1185">Reference proteome</keyword>
<keyword evidence="4 8" id="KW-1133">Transmembrane helix</keyword>
<dbReference type="InterPro" id="IPR017981">
    <property type="entry name" value="GPCR_2-like_7TM"/>
</dbReference>
<keyword evidence="3 8" id="KW-0812">Transmembrane</keyword>
<evidence type="ECO:0000259" key="10">
    <source>
        <dbReference type="PROSITE" id="PS50221"/>
    </source>
</evidence>
<dbReference type="Gene3D" id="1.20.1070.10">
    <property type="entry name" value="Rhodopsin 7-helix transmembrane proteins"/>
    <property type="match status" value="1"/>
</dbReference>
<organism evidence="12 13">
    <name type="scientific">Microcaecilia unicolor</name>
    <dbReference type="NCBI Taxonomy" id="1415580"/>
    <lineage>
        <taxon>Eukaryota</taxon>
        <taxon>Metazoa</taxon>
        <taxon>Chordata</taxon>
        <taxon>Craniata</taxon>
        <taxon>Vertebrata</taxon>
        <taxon>Euteleostomi</taxon>
        <taxon>Amphibia</taxon>
        <taxon>Gymnophiona</taxon>
        <taxon>Siphonopidae</taxon>
        <taxon>Microcaecilia</taxon>
    </lineage>
</organism>